<keyword evidence="8" id="KW-1185">Reference proteome</keyword>
<dbReference type="CDD" id="cd00788">
    <property type="entry name" value="KU70"/>
    <property type="match status" value="1"/>
</dbReference>
<keyword evidence="5" id="KW-0239">DNA-directed DNA polymerase</keyword>
<dbReference type="SUPFAM" id="SSF100939">
    <property type="entry name" value="SPOC domain-like"/>
    <property type="match status" value="1"/>
</dbReference>
<dbReference type="GO" id="GO:0006303">
    <property type="term" value="P:double-strand break repair via nonhomologous end joining"/>
    <property type="evidence" value="ECO:0007669"/>
    <property type="project" value="InterPro"/>
</dbReference>
<evidence type="ECO:0000256" key="5">
    <source>
        <dbReference type="ARBA" id="ARBA00022932"/>
    </source>
</evidence>
<dbReference type="InterPro" id="IPR038256">
    <property type="entry name" value="Pol_alpha_znc_sf"/>
</dbReference>
<dbReference type="Gene3D" id="1.10.3200.20">
    <property type="entry name" value="DNA Polymerase alpha, zinc finger"/>
    <property type="match status" value="1"/>
</dbReference>
<accession>A0A1I7XQI5</accession>
<dbReference type="GO" id="GO:0003887">
    <property type="term" value="F:DNA-directed DNA polymerase activity"/>
    <property type="evidence" value="ECO:0007669"/>
    <property type="project" value="UniProtKB-KW"/>
</dbReference>
<dbReference type="InterPro" id="IPR016194">
    <property type="entry name" value="SPOC-like_C_dom_sf"/>
</dbReference>
<dbReference type="GO" id="GO:0003690">
    <property type="term" value="F:double-stranded DNA binding"/>
    <property type="evidence" value="ECO:0007669"/>
    <property type="project" value="TreeGrafter"/>
</dbReference>
<evidence type="ECO:0000256" key="1">
    <source>
        <dbReference type="ARBA" id="ARBA00005240"/>
    </source>
</evidence>
<evidence type="ECO:0000256" key="6">
    <source>
        <dbReference type="ARBA" id="ARBA00023125"/>
    </source>
</evidence>
<keyword evidence="4" id="KW-0548">Nucleotidyltransferase</keyword>
<dbReference type="Gene3D" id="1.10.132.60">
    <property type="entry name" value="DNA polymerase family B, C-terminal domain"/>
    <property type="match status" value="1"/>
</dbReference>
<dbReference type="WBParaSite" id="Hba_20001">
    <property type="protein sequence ID" value="Hba_20001"/>
    <property type="gene ID" value="Hba_20001"/>
</dbReference>
<reference evidence="9" key="1">
    <citation type="submission" date="2016-11" db="UniProtKB">
        <authorList>
            <consortium name="WormBaseParasite"/>
        </authorList>
    </citation>
    <scope>IDENTIFICATION</scope>
</reference>
<dbReference type="InterPro" id="IPR027388">
    <property type="entry name" value="Ku70_bridge/pillars_dom_sf"/>
</dbReference>
<feature type="domain" description="Ku" evidence="7">
    <location>
        <begin position="487"/>
        <end position="642"/>
    </location>
</feature>
<dbReference type="GO" id="GO:0000723">
    <property type="term" value="P:telomere maintenance"/>
    <property type="evidence" value="ECO:0007669"/>
    <property type="project" value="TreeGrafter"/>
</dbReference>
<keyword evidence="3" id="KW-0808">Transferase</keyword>
<evidence type="ECO:0000256" key="3">
    <source>
        <dbReference type="ARBA" id="ARBA00022679"/>
    </source>
</evidence>
<evidence type="ECO:0000259" key="7">
    <source>
        <dbReference type="SMART" id="SM00559"/>
    </source>
</evidence>
<dbReference type="GO" id="GO:0006260">
    <property type="term" value="P:DNA replication"/>
    <property type="evidence" value="ECO:0007669"/>
    <property type="project" value="InterPro"/>
</dbReference>
<evidence type="ECO:0000313" key="9">
    <source>
        <dbReference type="WBParaSite" id="Hba_20001"/>
    </source>
</evidence>
<keyword evidence="6" id="KW-0238">DNA-binding</keyword>
<dbReference type="PANTHER" id="PTHR12604">
    <property type="entry name" value="KU AUTOANTIGEN DNA HELICASE"/>
    <property type="match status" value="1"/>
</dbReference>
<dbReference type="EC" id="2.7.7.7" evidence="2"/>
<dbReference type="Gene3D" id="2.40.290.10">
    <property type="match status" value="1"/>
</dbReference>
<dbReference type="Pfam" id="PF02735">
    <property type="entry name" value="Ku"/>
    <property type="match status" value="1"/>
</dbReference>
<evidence type="ECO:0000256" key="2">
    <source>
        <dbReference type="ARBA" id="ARBA00012417"/>
    </source>
</evidence>
<sequence length="735" mass="85227">MQRAYHRTELETNSNLKIDVHYYLAQQVHPVVSRLCAPIDETDAVRIAEALVCTEGIDSSSYRRSAAAHAVECDAMDNELAWQEPVTYDHCESLVFPCPTNCGHILHIRTAIEKRDSSVILSLESCDKCGCNISNYSSYVCNRFDNSLNDFIAQYMSSAFKCDDTVCEFRTHVYMLKWNREGLECPRCNGGILRKEYTAKDLFDQQMFLKQIVDLQKCVEDLRPEQRSTFQHGLMEEDGDTDFEMSSETNKKYTIFWVDGGENMFVGGEGCDFRIALKVRLVLIYQHRGVETCFSSRLSVSQRHQSIIYLTNDKNPFGSEWNKYIGNGYFNRMLKGVRSFLFKNRIRTQADFSVVLMHRPVIQDNNEMNEKDIEVWQNLDPHICISCEAQDIESQVYRKTFSLRTFSNVTLELGPGVKFGVGVYALVDEVGLPTKYMLDKASENILETKQLWVTKEVPNLTANAVEGNPIIMMNEEREKYHTMNRIEKDCYKHELKKMTNIGGECIINKQREIEIMGRFDAKGILLLGFQPISSINLELHIQPSRFLYPNDNIMLGSVRIYRALLDKCWERQMAMICRFCSRNNQKVKLVALIPHKSQGEEERRTWGMLRKIDAFQYDGFHIVFLPFVEDIRNISKKMLCSKGQWPKPSAFVKKLKATYNPAMYKNPRLQSFYAMITENILGEKIIEPTDTLLPYYTKKEWLERASIEMDAFVGHFTLHNLEHENRKCLKRSHQG</sequence>
<proteinExistence type="inferred from homology"/>
<dbReference type="Gene3D" id="1.10.1600.10">
    <property type="match status" value="1"/>
</dbReference>
<dbReference type="InterPro" id="IPR006164">
    <property type="entry name" value="DNA_bd_Ku70/Ku80"/>
</dbReference>
<dbReference type="GO" id="GO:0042162">
    <property type="term" value="F:telomeric DNA binding"/>
    <property type="evidence" value="ECO:0007669"/>
    <property type="project" value="TreeGrafter"/>
</dbReference>
<dbReference type="Gene3D" id="4.10.970.10">
    <property type="entry name" value="Ku70, bridge and pillars"/>
    <property type="match status" value="1"/>
</dbReference>
<dbReference type="PANTHER" id="PTHR12604:SF2">
    <property type="entry name" value="X-RAY REPAIR CROSS-COMPLEMENTING PROTEIN 6"/>
    <property type="match status" value="1"/>
</dbReference>
<dbReference type="Proteomes" id="UP000095283">
    <property type="component" value="Unplaced"/>
</dbReference>
<dbReference type="Pfam" id="PF08996">
    <property type="entry name" value="zf-DNA_Pol"/>
    <property type="match status" value="1"/>
</dbReference>
<dbReference type="SMART" id="SM00559">
    <property type="entry name" value="Ku78"/>
    <property type="match status" value="1"/>
</dbReference>
<organism evidence="8 9">
    <name type="scientific">Heterorhabditis bacteriophora</name>
    <name type="common">Entomopathogenic nematode worm</name>
    <dbReference type="NCBI Taxonomy" id="37862"/>
    <lineage>
        <taxon>Eukaryota</taxon>
        <taxon>Metazoa</taxon>
        <taxon>Ecdysozoa</taxon>
        <taxon>Nematoda</taxon>
        <taxon>Chromadorea</taxon>
        <taxon>Rhabditida</taxon>
        <taxon>Rhabditina</taxon>
        <taxon>Rhabditomorpha</taxon>
        <taxon>Strongyloidea</taxon>
        <taxon>Heterorhabditidae</taxon>
        <taxon>Heterorhabditis</taxon>
    </lineage>
</organism>
<protein>
    <recommendedName>
        <fullName evidence="2">DNA-directed DNA polymerase</fullName>
        <ecNumber evidence="2">2.7.7.7</ecNumber>
    </recommendedName>
</protein>
<dbReference type="InterPro" id="IPR015088">
    <property type="entry name" value="Znf_DNA-dir_DNA_pol_B_alpha"/>
</dbReference>
<name>A0A1I7XQI5_HETBA</name>
<dbReference type="InterPro" id="IPR047087">
    <property type="entry name" value="KU70_core_dom"/>
</dbReference>
<evidence type="ECO:0000313" key="8">
    <source>
        <dbReference type="Proteomes" id="UP000095283"/>
    </source>
</evidence>
<dbReference type="AlphaFoldDB" id="A0A1I7XQI5"/>
<dbReference type="InterPro" id="IPR042087">
    <property type="entry name" value="DNA_pol_B_thumb"/>
</dbReference>
<evidence type="ECO:0000256" key="4">
    <source>
        <dbReference type="ARBA" id="ARBA00022695"/>
    </source>
</evidence>
<comment type="similarity">
    <text evidence="1">Belongs to the ku70 family.</text>
</comment>
<dbReference type="GO" id="GO:0043564">
    <property type="term" value="C:Ku70:Ku80 complex"/>
    <property type="evidence" value="ECO:0007669"/>
    <property type="project" value="TreeGrafter"/>
</dbReference>